<evidence type="ECO:0000259" key="6">
    <source>
        <dbReference type="Pfam" id="PF02463"/>
    </source>
</evidence>
<comment type="function">
    <text evidence="5">May be involved in recombinational repair of damaged DNA.</text>
</comment>
<dbReference type="CDD" id="cd03241">
    <property type="entry name" value="ABC_RecN"/>
    <property type="match status" value="2"/>
</dbReference>
<organism evidence="7 8">
    <name type="scientific">Tissierella simiarum</name>
    <dbReference type="NCBI Taxonomy" id="2841534"/>
    <lineage>
        <taxon>Bacteria</taxon>
        <taxon>Bacillati</taxon>
        <taxon>Bacillota</taxon>
        <taxon>Tissierellia</taxon>
        <taxon>Tissierellales</taxon>
        <taxon>Tissierellaceae</taxon>
        <taxon>Tissierella</taxon>
    </lineage>
</organism>
<evidence type="ECO:0000256" key="1">
    <source>
        <dbReference type="ARBA" id="ARBA00022741"/>
    </source>
</evidence>
<evidence type="ECO:0000256" key="5">
    <source>
        <dbReference type="PIRNR" id="PIRNR003128"/>
    </source>
</evidence>
<gene>
    <name evidence="7" type="primary">recN</name>
    <name evidence="7" type="ORF">KQI42_06050</name>
</gene>
<evidence type="ECO:0000256" key="4">
    <source>
        <dbReference type="ARBA" id="ARBA00023204"/>
    </source>
</evidence>
<sequence length="566" mass="64953">MLVGLNISNFAIIENLKVNFTKGLNVLTGETGSGKSIIIEAIGIILGGRSSKELVRTGCQKAVLEGVFYLEDSSRIKPLLDEYGIDLAADNLLIISREVYSNSPSISRINGRTVTLSMLNSITTYLVDIHGQHEHQSLLDTANHIKLIDSFGDTEFEILKKDIEIKLNSLMKEKKKLKDLSMNSIERDREIDLLRYQLEEIDNANLTNEDEEEIDNEYRKLSNIKEISFGISEIIEVINNSDYENKSIMDLINRNISIIHNLKRYDEYLISFGNVLENIRYELQDLNKDLRHYLDNINVDDERLDYLYERLNTVNKLKKKYGNTIAEILEYRESIYCRLEELLNNEKEIEIVNKNIEGLEKVLTDLSFNLSNKRKYISQILEERVTEELKILNMEKVFFKVNFEKNQYFSENGFDKIEFLISTNPGEELKPLSRIVSGGEMSRIMLAFKSILAYYDQIPTLIFDEIDTGISGRTAQIVGEKISSISINHQIICISHLPQIAALADSHFAITKDIIGEKTRTNIVKLSKEDRVKEMARLLGGVDLTDTTIKHAEEMIEMSKKIKQIN</sequence>
<comment type="caution">
    <text evidence="7">The sequence shown here is derived from an EMBL/GenBank/DDBJ whole genome shotgun (WGS) entry which is preliminary data.</text>
</comment>
<dbReference type="PIRSF" id="PIRSF003128">
    <property type="entry name" value="RecN"/>
    <property type="match status" value="1"/>
</dbReference>
<dbReference type="InterPro" id="IPR003395">
    <property type="entry name" value="RecF/RecN/SMC_N"/>
</dbReference>
<dbReference type="Proteomes" id="UP000749471">
    <property type="component" value="Unassembled WGS sequence"/>
</dbReference>
<accession>A0ABS6E572</accession>
<evidence type="ECO:0000313" key="7">
    <source>
        <dbReference type="EMBL" id="MBU5437560.1"/>
    </source>
</evidence>
<keyword evidence="2 5" id="KW-0227">DNA damage</keyword>
<dbReference type="EMBL" id="JAHLPM010000004">
    <property type="protein sequence ID" value="MBU5437560.1"/>
    <property type="molecule type" value="Genomic_DNA"/>
</dbReference>
<evidence type="ECO:0000256" key="2">
    <source>
        <dbReference type="ARBA" id="ARBA00022763"/>
    </source>
</evidence>
<proteinExistence type="inferred from homology"/>
<keyword evidence="8" id="KW-1185">Reference proteome</keyword>
<comment type="similarity">
    <text evidence="5">Belongs to the RecN family.</text>
</comment>
<dbReference type="InterPro" id="IPR004604">
    <property type="entry name" value="DNA_recomb/repair_RecN"/>
</dbReference>
<keyword evidence="4 5" id="KW-0234">DNA repair</keyword>
<evidence type="ECO:0000256" key="3">
    <source>
        <dbReference type="ARBA" id="ARBA00022840"/>
    </source>
</evidence>
<dbReference type="NCBIfam" id="NF008121">
    <property type="entry name" value="PRK10869.1"/>
    <property type="match status" value="1"/>
</dbReference>
<feature type="domain" description="RecF/RecN/SMC N-terminal" evidence="6">
    <location>
        <begin position="2"/>
        <end position="512"/>
    </location>
</feature>
<keyword evidence="1" id="KW-0547">Nucleotide-binding</keyword>
<dbReference type="PANTHER" id="PTHR11059:SF0">
    <property type="entry name" value="DNA REPAIR PROTEIN RECN"/>
    <property type="match status" value="1"/>
</dbReference>
<keyword evidence="3" id="KW-0067">ATP-binding</keyword>
<dbReference type="RefSeq" id="WP_216517800.1">
    <property type="nucleotide sequence ID" value="NZ_JAHLPM010000004.1"/>
</dbReference>
<protein>
    <recommendedName>
        <fullName evidence="5">DNA repair protein RecN</fullName>
    </recommendedName>
    <alternativeName>
        <fullName evidence="5">Recombination protein N</fullName>
    </alternativeName>
</protein>
<evidence type="ECO:0000313" key="8">
    <source>
        <dbReference type="Proteomes" id="UP000749471"/>
    </source>
</evidence>
<dbReference type="Pfam" id="PF02463">
    <property type="entry name" value="SMC_N"/>
    <property type="match status" value="1"/>
</dbReference>
<reference evidence="7 8" key="1">
    <citation type="submission" date="2021-06" db="EMBL/GenBank/DDBJ databases">
        <authorList>
            <person name="Sun Q."/>
            <person name="Li D."/>
        </authorList>
    </citation>
    <scope>NUCLEOTIDE SEQUENCE [LARGE SCALE GENOMIC DNA]</scope>
    <source>
        <strain evidence="7 8">MSJ-40</strain>
    </source>
</reference>
<name>A0ABS6E572_9FIRM</name>
<dbReference type="PANTHER" id="PTHR11059">
    <property type="entry name" value="DNA REPAIR PROTEIN RECN"/>
    <property type="match status" value="1"/>
</dbReference>
<dbReference type="NCBIfam" id="TIGR00634">
    <property type="entry name" value="recN"/>
    <property type="match status" value="1"/>
</dbReference>